<dbReference type="EC" id="2.7.7.7" evidence="1"/>
<dbReference type="Pfam" id="PF21694">
    <property type="entry name" value="DNA_pol3_delta_C"/>
    <property type="match status" value="1"/>
</dbReference>
<dbReference type="SUPFAM" id="SSF52540">
    <property type="entry name" value="P-loop containing nucleoside triphosphate hydrolases"/>
    <property type="match status" value="1"/>
</dbReference>
<keyword evidence="3" id="KW-0808">Transferase</keyword>
<dbReference type="GO" id="GO:0009360">
    <property type="term" value="C:DNA polymerase III complex"/>
    <property type="evidence" value="ECO:0007669"/>
    <property type="project" value="InterPro"/>
</dbReference>
<evidence type="ECO:0000256" key="4">
    <source>
        <dbReference type="ARBA" id="ARBA00022695"/>
    </source>
</evidence>
<dbReference type="HOGENOM" id="CLU_044694_2_1_7"/>
<dbReference type="AlphaFoldDB" id="B9M9F5"/>
<dbReference type="Gene3D" id="3.40.50.300">
    <property type="entry name" value="P-loop containing nucleotide triphosphate hydrolases"/>
    <property type="match status" value="1"/>
</dbReference>
<evidence type="ECO:0000256" key="7">
    <source>
        <dbReference type="ARBA" id="ARBA00034754"/>
    </source>
</evidence>
<dbReference type="EMBL" id="CP001390">
    <property type="protein sequence ID" value="ACM20527.1"/>
    <property type="molecule type" value="Genomic_DNA"/>
</dbReference>
<organism evidence="11 12">
    <name type="scientific">Geotalea daltonii (strain DSM 22248 / JCM 15807 / FRC-32)</name>
    <name type="common">Geobacter daltonii</name>
    <dbReference type="NCBI Taxonomy" id="316067"/>
    <lineage>
        <taxon>Bacteria</taxon>
        <taxon>Pseudomonadati</taxon>
        <taxon>Thermodesulfobacteriota</taxon>
        <taxon>Desulfuromonadia</taxon>
        <taxon>Geobacterales</taxon>
        <taxon>Geobacteraceae</taxon>
        <taxon>Geotalea</taxon>
    </lineage>
</organism>
<keyword evidence="6" id="KW-0239">DNA-directed DNA polymerase</keyword>
<evidence type="ECO:0000256" key="6">
    <source>
        <dbReference type="ARBA" id="ARBA00022932"/>
    </source>
</evidence>
<feature type="domain" description="DNA polymerase III delta N-terminal" evidence="9">
    <location>
        <begin position="19"/>
        <end position="135"/>
    </location>
</feature>
<dbReference type="NCBIfam" id="TIGR01128">
    <property type="entry name" value="holA"/>
    <property type="match status" value="1"/>
</dbReference>
<reference evidence="11 12" key="1">
    <citation type="submission" date="2009-01" db="EMBL/GenBank/DDBJ databases">
        <title>Complete sequence of Geobacter sp. FRC-32.</title>
        <authorList>
            <consortium name="US DOE Joint Genome Institute"/>
            <person name="Lucas S."/>
            <person name="Copeland A."/>
            <person name="Lapidus A."/>
            <person name="Glavina del Rio T."/>
            <person name="Dalin E."/>
            <person name="Tice H."/>
            <person name="Bruce D."/>
            <person name="Goodwin L."/>
            <person name="Pitluck S."/>
            <person name="Saunders E."/>
            <person name="Brettin T."/>
            <person name="Detter J.C."/>
            <person name="Han C."/>
            <person name="Larimer F."/>
            <person name="Land M."/>
            <person name="Hauser L."/>
            <person name="Kyrpides N."/>
            <person name="Ovchinnikova G."/>
            <person name="Kostka J."/>
            <person name="Richardson P."/>
        </authorList>
    </citation>
    <scope>NUCLEOTIDE SEQUENCE [LARGE SCALE GENOMIC DNA]</scope>
    <source>
        <strain evidence="12">DSM 22248 / JCM 15807 / FRC-32</strain>
    </source>
</reference>
<evidence type="ECO:0000256" key="1">
    <source>
        <dbReference type="ARBA" id="ARBA00012417"/>
    </source>
</evidence>
<dbReference type="eggNOG" id="COG1466">
    <property type="taxonomic scope" value="Bacteria"/>
</dbReference>
<dbReference type="GO" id="GO:0003887">
    <property type="term" value="F:DNA-directed DNA polymerase activity"/>
    <property type="evidence" value="ECO:0007669"/>
    <property type="project" value="UniProtKB-KW"/>
</dbReference>
<dbReference type="Pfam" id="PF06144">
    <property type="entry name" value="DNA_pol3_delta"/>
    <property type="match status" value="1"/>
</dbReference>
<dbReference type="InterPro" id="IPR008921">
    <property type="entry name" value="DNA_pol3_clamp-load_cplx_C"/>
</dbReference>
<name>B9M9F5_GEODF</name>
<keyword evidence="4" id="KW-0548">Nucleotidyltransferase</keyword>
<dbReference type="RefSeq" id="WP_012647256.1">
    <property type="nucleotide sequence ID" value="NC_011979.1"/>
</dbReference>
<dbReference type="InterPro" id="IPR048466">
    <property type="entry name" value="DNA_pol3_delta-like_C"/>
</dbReference>
<dbReference type="PANTHER" id="PTHR34388">
    <property type="entry name" value="DNA POLYMERASE III SUBUNIT DELTA"/>
    <property type="match status" value="1"/>
</dbReference>
<dbReference type="Proteomes" id="UP000007721">
    <property type="component" value="Chromosome"/>
</dbReference>
<dbReference type="STRING" id="316067.Geob_2173"/>
<dbReference type="GO" id="GO:0006261">
    <property type="term" value="P:DNA-templated DNA replication"/>
    <property type="evidence" value="ECO:0007669"/>
    <property type="project" value="TreeGrafter"/>
</dbReference>
<dbReference type="InterPro" id="IPR010372">
    <property type="entry name" value="DNA_pol3_delta_N"/>
</dbReference>
<dbReference type="Gene3D" id="1.20.272.10">
    <property type="match status" value="1"/>
</dbReference>
<gene>
    <name evidence="11" type="primary">holA</name>
    <name evidence="11" type="ordered locus">Geob_2173</name>
</gene>
<evidence type="ECO:0000313" key="12">
    <source>
        <dbReference type="Proteomes" id="UP000007721"/>
    </source>
</evidence>
<dbReference type="SUPFAM" id="SSF48019">
    <property type="entry name" value="post-AAA+ oligomerization domain-like"/>
    <property type="match status" value="1"/>
</dbReference>
<comment type="catalytic activity">
    <reaction evidence="8">
        <text>DNA(n) + a 2'-deoxyribonucleoside 5'-triphosphate = DNA(n+1) + diphosphate</text>
        <dbReference type="Rhea" id="RHEA:22508"/>
        <dbReference type="Rhea" id="RHEA-COMP:17339"/>
        <dbReference type="Rhea" id="RHEA-COMP:17340"/>
        <dbReference type="ChEBI" id="CHEBI:33019"/>
        <dbReference type="ChEBI" id="CHEBI:61560"/>
        <dbReference type="ChEBI" id="CHEBI:173112"/>
        <dbReference type="EC" id="2.7.7.7"/>
    </reaction>
</comment>
<keyword evidence="12" id="KW-1185">Reference proteome</keyword>
<feature type="domain" description="DNA polymerase III delta subunit-like C-terminal" evidence="10">
    <location>
        <begin position="208"/>
        <end position="326"/>
    </location>
</feature>
<protein>
    <recommendedName>
        <fullName evidence="2">DNA polymerase III subunit delta</fullName>
        <ecNumber evidence="1">2.7.7.7</ecNumber>
    </recommendedName>
</protein>
<dbReference type="GO" id="GO:0003677">
    <property type="term" value="F:DNA binding"/>
    <property type="evidence" value="ECO:0007669"/>
    <property type="project" value="InterPro"/>
</dbReference>
<dbReference type="PANTHER" id="PTHR34388:SF1">
    <property type="entry name" value="DNA POLYMERASE III SUBUNIT DELTA"/>
    <property type="match status" value="1"/>
</dbReference>
<dbReference type="KEGG" id="geo:Geob_2173"/>
<evidence type="ECO:0000256" key="8">
    <source>
        <dbReference type="ARBA" id="ARBA00049244"/>
    </source>
</evidence>
<evidence type="ECO:0000256" key="5">
    <source>
        <dbReference type="ARBA" id="ARBA00022705"/>
    </source>
</evidence>
<evidence type="ECO:0000256" key="2">
    <source>
        <dbReference type="ARBA" id="ARBA00017703"/>
    </source>
</evidence>
<dbReference type="InterPro" id="IPR005790">
    <property type="entry name" value="DNA_polIII_delta"/>
</dbReference>
<keyword evidence="5" id="KW-0235">DNA replication</keyword>
<sequence length="330" mass="37397">MKPDEFTRAVDKGSIAPFYYLYGDEPYLIEKGVKRLLDRIVSADFRDFNFNIFYGNECKGEEIFSAAQTLPMFADRRAILVKKSQDLSAAALDVLLTYLQNPSPTTCLIFQGEKIDQRKKFFAEIKKSDCLVEFKRPYENQLGAFIREEIKACGKRIDPAAADLLAYMVGNNLQELASQIEKVVTYCGGRDSILMDDIKAVVSDTKVDTVFELADAVGEKDPTKAMRTLYTILRDGEAPLMLLAMLARHFRQLWRVRELMDRRVSSAEIGKSAGINPYFLKKVMDQARNYRTAELKVIFERLLELDSALKTSGGKPAALLERFTMEVCGK</sequence>
<dbReference type="Gene3D" id="1.10.8.60">
    <property type="match status" value="1"/>
</dbReference>
<evidence type="ECO:0000256" key="3">
    <source>
        <dbReference type="ARBA" id="ARBA00022679"/>
    </source>
</evidence>
<accession>B9M9F5</accession>
<evidence type="ECO:0000259" key="10">
    <source>
        <dbReference type="Pfam" id="PF21694"/>
    </source>
</evidence>
<dbReference type="InterPro" id="IPR027417">
    <property type="entry name" value="P-loop_NTPase"/>
</dbReference>
<proteinExistence type="inferred from homology"/>
<evidence type="ECO:0000259" key="9">
    <source>
        <dbReference type="Pfam" id="PF06144"/>
    </source>
</evidence>
<comment type="similarity">
    <text evidence="7">Belongs to the DNA polymerase HolA subunit family.</text>
</comment>
<dbReference type="OrthoDB" id="9769782at2"/>
<evidence type="ECO:0000313" key="11">
    <source>
        <dbReference type="EMBL" id="ACM20527.1"/>
    </source>
</evidence>